<name>A0ABM3VR28_MUSDO</name>
<dbReference type="RefSeq" id="XP_058988258.1">
    <property type="nucleotide sequence ID" value="XM_059132275.1"/>
</dbReference>
<protein>
    <submittedName>
        <fullName evidence="2">Uncharacterized protein LOC109613498</fullName>
    </submittedName>
</protein>
<keyword evidence="1" id="KW-1185">Reference proteome</keyword>
<dbReference type="PANTHER" id="PTHR21398:SF11">
    <property type="entry name" value="HDC15381-RELATED"/>
    <property type="match status" value="1"/>
</dbReference>
<dbReference type="GeneID" id="109613498"/>
<dbReference type="InterPro" id="IPR006631">
    <property type="entry name" value="DM4_12"/>
</dbReference>
<dbReference type="PANTHER" id="PTHR21398">
    <property type="entry name" value="AGAP007094-PA"/>
    <property type="match status" value="1"/>
</dbReference>
<proteinExistence type="predicted"/>
<evidence type="ECO:0000313" key="1">
    <source>
        <dbReference type="Proteomes" id="UP001652621"/>
    </source>
</evidence>
<organism evidence="1 2">
    <name type="scientific">Musca domestica</name>
    <name type="common">House fly</name>
    <dbReference type="NCBI Taxonomy" id="7370"/>
    <lineage>
        <taxon>Eukaryota</taxon>
        <taxon>Metazoa</taxon>
        <taxon>Ecdysozoa</taxon>
        <taxon>Arthropoda</taxon>
        <taxon>Hexapoda</taxon>
        <taxon>Insecta</taxon>
        <taxon>Pterygota</taxon>
        <taxon>Neoptera</taxon>
        <taxon>Endopterygota</taxon>
        <taxon>Diptera</taxon>
        <taxon>Brachycera</taxon>
        <taxon>Muscomorpha</taxon>
        <taxon>Muscoidea</taxon>
        <taxon>Muscidae</taxon>
        <taxon>Musca</taxon>
    </lineage>
</organism>
<reference evidence="2" key="1">
    <citation type="submission" date="2025-08" db="UniProtKB">
        <authorList>
            <consortium name="RefSeq"/>
        </authorList>
    </citation>
    <scope>IDENTIFICATION</scope>
    <source>
        <strain evidence="2">Aabys</strain>
        <tissue evidence="2">Whole body</tissue>
    </source>
</reference>
<sequence>MRSLNVFYNFQMQYTPPPIPLYWWSLYNTSTFVARKQRSIERLRQSDNSRSQFYDFMDAMFHRTDNSSGDCLLKVICELARAPLSEDVIQRQQDDLPTADDGDDYGRSIFHGLINTIFTPYFPNVSERYVDAAKAGANGAGCDELYGECSSIDEWLKRLTIVM</sequence>
<dbReference type="SMART" id="SM00718">
    <property type="entry name" value="DM4_12"/>
    <property type="match status" value="1"/>
</dbReference>
<dbReference type="Proteomes" id="UP001652621">
    <property type="component" value="Unplaced"/>
</dbReference>
<dbReference type="Pfam" id="PF07841">
    <property type="entry name" value="DM4_12"/>
    <property type="match status" value="1"/>
</dbReference>
<accession>A0ABM3VR28</accession>
<gene>
    <name evidence="2" type="primary">LOC109613498</name>
</gene>
<evidence type="ECO:0000313" key="2">
    <source>
        <dbReference type="RefSeq" id="XP_058988258.1"/>
    </source>
</evidence>